<keyword evidence="3 9" id="KW-0238">DNA-binding</keyword>
<dbReference type="GO" id="GO:0005634">
    <property type="term" value="C:nucleus"/>
    <property type="evidence" value="ECO:0007669"/>
    <property type="project" value="UniProtKB-SubCell"/>
</dbReference>
<dbReference type="Proteomes" id="UP000636800">
    <property type="component" value="Chromosome 2"/>
</dbReference>
<evidence type="ECO:0000256" key="11">
    <source>
        <dbReference type="RuleBase" id="RU369038"/>
    </source>
</evidence>
<dbReference type="Pfam" id="PF02183">
    <property type="entry name" value="HALZ"/>
    <property type="match status" value="1"/>
</dbReference>
<evidence type="ECO:0000256" key="2">
    <source>
        <dbReference type="ARBA" id="ARBA00023015"/>
    </source>
</evidence>
<feature type="compositionally biased region" description="Low complexity" evidence="12">
    <location>
        <begin position="176"/>
        <end position="194"/>
    </location>
</feature>
<comment type="similarity">
    <text evidence="7 11">Belongs to the HD-ZIP homeobox family. Class I subfamily.</text>
</comment>
<evidence type="ECO:0000256" key="5">
    <source>
        <dbReference type="ARBA" id="ARBA00023163"/>
    </source>
</evidence>
<dbReference type="InterPro" id="IPR001356">
    <property type="entry name" value="HD"/>
</dbReference>
<evidence type="ECO:0000256" key="3">
    <source>
        <dbReference type="ARBA" id="ARBA00023125"/>
    </source>
</evidence>
<dbReference type="PANTHER" id="PTHR24326:SF547">
    <property type="entry name" value="HOMEOBOX-LEUCINE ZIPPER PROTEIN ATHB-6"/>
    <property type="match status" value="1"/>
</dbReference>
<evidence type="ECO:0000256" key="1">
    <source>
        <dbReference type="ARBA" id="ARBA00004123"/>
    </source>
</evidence>
<dbReference type="SUPFAM" id="SSF46689">
    <property type="entry name" value="Homeodomain-like"/>
    <property type="match status" value="1"/>
</dbReference>
<keyword evidence="15" id="KW-1185">Reference proteome</keyword>
<dbReference type="PROSITE" id="PS50071">
    <property type="entry name" value="HOMEOBOX_2"/>
    <property type="match status" value="1"/>
</dbReference>
<comment type="function">
    <text evidence="8">Probable transcription factor.</text>
</comment>
<evidence type="ECO:0000256" key="7">
    <source>
        <dbReference type="ARBA" id="ARBA00025748"/>
    </source>
</evidence>
<keyword evidence="5 11" id="KW-0804">Transcription</keyword>
<dbReference type="EMBL" id="JADCNL010000002">
    <property type="protein sequence ID" value="KAG0492590.1"/>
    <property type="molecule type" value="Genomic_DNA"/>
</dbReference>
<dbReference type="GO" id="GO:0045893">
    <property type="term" value="P:positive regulation of DNA-templated transcription"/>
    <property type="evidence" value="ECO:0007669"/>
    <property type="project" value="TreeGrafter"/>
</dbReference>
<dbReference type="InterPro" id="IPR003106">
    <property type="entry name" value="Leu_zip_homeo"/>
</dbReference>
<dbReference type="GO" id="GO:0000981">
    <property type="term" value="F:DNA-binding transcription factor activity, RNA polymerase II-specific"/>
    <property type="evidence" value="ECO:0007669"/>
    <property type="project" value="UniProtKB-UniRule"/>
</dbReference>
<name>A0A835RHU6_VANPL</name>
<dbReference type="InterPro" id="IPR045224">
    <property type="entry name" value="HDZip_class_I_plant"/>
</dbReference>
<evidence type="ECO:0000259" key="13">
    <source>
        <dbReference type="PROSITE" id="PS50071"/>
    </source>
</evidence>
<evidence type="ECO:0000313" key="15">
    <source>
        <dbReference type="Proteomes" id="UP000636800"/>
    </source>
</evidence>
<accession>A0A835RHU6</accession>
<organism evidence="14 15">
    <name type="scientific">Vanilla planifolia</name>
    <name type="common">Vanilla</name>
    <dbReference type="NCBI Taxonomy" id="51239"/>
    <lineage>
        <taxon>Eukaryota</taxon>
        <taxon>Viridiplantae</taxon>
        <taxon>Streptophyta</taxon>
        <taxon>Embryophyta</taxon>
        <taxon>Tracheophyta</taxon>
        <taxon>Spermatophyta</taxon>
        <taxon>Magnoliopsida</taxon>
        <taxon>Liliopsida</taxon>
        <taxon>Asparagales</taxon>
        <taxon>Orchidaceae</taxon>
        <taxon>Vanilloideae</taxon>
        <taxon>Vanilleae</taxon>
        <taxon>Vanilla</taxon>
    </lineage>
</organism>
<dbReference type="FunFam" id="1.10.10.60:FF:000242">
    <property type="entry name" value="Homeobox-leucine zipper protein HOX13"/>
    <property type="match status" value="1"/>
</dbReference>
<proteinExistence type="inferred from homology"/>
<evidence type="ECO:0000256" key="6">
    <source>
        <dbReference type="ARBA" id="ARBA00023242"/>
    </source>
</evidence>
<evidence type="ECO:0000313" key="14">
    <source>
        <dbReference type="EMBL" id="KAG0492590.1"/>
    </source>
</evidence>
<keyword evidence="4 9" id="KW-0371">Homeobox</keyword>
<sequence length="275" mass="29703">MKRLSASGTVVTAFLPPEEGGGEMILDEDEEEEICGGMGGGGKKRRLGVEQVRALERSFEVGNKLEPDRKARLAQELGLQPRQVAVWFQNRRARWKTKQLERDFAALKSRYDALRLDFDSLRRDNHSLLAQLSALKSKLGGTTDDGTVAATAENDGQLVFFKQEEEKAADPSGPLLTGADGSSDSDSSAVLTDDNGPLGANPGTGGRGSIQKQGLKSETELGLIDGGIAYQAQQMFKMEDQCLFGGDEACGGGFFSDEAVQSLDDLQQLNFEYSD</sequence>
<dbReference type="AlphaFoldDB" id="A0A835RHU6"/>
<comment type="subcellular location">
    <subcellularLocation>
        <location evidence="1 9 10">Nucleus</location>
    </subcellularLocation>
</comment>
<evidence type="ECO:0000256" key="10">
    <source>
        <dbReference type="RuleBase" id="RU000682"/>
    </source>
</evidence>
<dbReference type="OrthoDB" id="6105938at2759"/>
<keyword evidence="6 9" id="KW-0539">Nucleus</keyword>
<feature type="region of interest" description="Disordered" evidence="12">
    <location>
        <begin position="168"/>
        <end position="214"/>
    </location>
</feature>
<keyword evidence="2 11" id="KW-0805">Transcription regulation</keyword>
<dbReference type="CDD" id="cd00086">
    <property type="entry name" value="homeodomain"/>
    <property type="match status" value="1"/>
</dbReference>
<dbReference type="SMART" id="SM00389">
    <property type="entry name" value="HOX"/>
    <property type="match status" value="1"/>
</dbReference>
<gene>
    <name evidence="14" type="ORF">HPP92_005988</name>
</gene>
<evidence type="ECO:0000256" key="12">
    <source>
        <dbReference type="SAM" id="MobiDB-lite"/>
    </source>
</evidence>
<dbReference type="PANTHER" id="PTHR24326">
    <property type="entry name" value="HOMEOBOX-LEUCINE ZIPPER PROTEIN"/>
    <property type="match status" value="1"/>
</dbReference>
<comment type="caution">
    <text evidence="14">The sequence shown here is derived from an EMBL/GenBank/DDBJ whole genome shotgun (WGS) entry which is preliminary data.</text>
</comment>
<dbReference type="InterPro" id="IPR009057">
    <property type="entry name" value="Homeodomain-like_sf"/>
</dbReference>
<dbReference type="PRINTS" id="PR00031">
    <property type="entry name" value="HTHREPRESSR"/>
</dbReference>
<feature type="DNA-binding region" description="Homeobox" evidence="9">
    <location>
        <begin position="45"/>
        <end position="99"/>
    </location>
</feature>
<evidence type="ECO:0000256" key="8">
    <source>
        <dbReference type="ARBA" id="ARBA00037260"/>
    </source>
</evidence>
<feature type="domain" description="Homeobox" evidence="13">
    <location>
        <begin position="43"/>
        <end position="98"/>
    </location>
</feature>
<evidence type="ECO:0000256" key="4">
    <source>
        <dbReference type="ARBA" id="ARBA00023155"/>
    </source>
</evidence>
<dbReference type="PROSITE" id="PS00027">
    <property type="entry name" value="HOMEOBOX_1"/>
    <property type="match status" value="1"/>
</dbReference>
<dbReference type="Pfam" id="PF00046">
    <property type="entry name" value="Homeodomain"/>
    <property type="match status" value="1"/>
</dbReference>
<dbReference type="Gene3D" id="1.10.10.60">
    <property type="entry name" value="Homeodomain-like"/>
    <property type="match status" value="1"/>
</dbReference>
<reference evidence="14 15" key="1">
    <citation type="journal article" date="2020" name="Nat. Food">
        <title>A phased Vanilla planifolia genome enables genetic improvement of flavour and production.</title>
        <authorList>
            <person name="Hasing T."/>
            <person name="Tang H."/>
            <person name="Brym M."/>
            <person name="Khazi F."/>
            <person name="Huang T."/>
            <person name="Chambers A.H."/>
        </authorList>
    </citation>
    <scope>NUCLEOTIDE SEQUENCE [LARGE SCALE GENOMIC DNA]</scope>
    <source>
        <tissue evidence="14">Leaf</tissue>
    </source>
</reference>
<comment type="function">
    <text evidence="11">Transcription factor.</text>
</comment>
<protein>
    <recommendedName>
        <fullName evidence="11">Homeobox-leucine zipper protein</fullName>
    </recommendedName>
    <alternativeName>
        <fullName evidence="11">HD-ZIP protein</fullName>
    </alternativeName>
    <alternativeName>
        <fullName evidence="11">Homeodomain transcription factor</fullName>
    </alternativeName>
</protein>
<dbReference type="InterPro" id="IPR000047">
    <property type="entry name" value="HTH_motif"/>
</dbReference>
<dbReference type="InterPro" id="IPR017970">
    <property type="entry name" value="Homeobox_CS"/>
</dbReference>
<dbReference type="GO" id="GO:0043565">
    <property type="term" value="F:sequence-specific DNA binding"/>
    <property type="evidence" value="ECO:0007669"/>
    <property type="project" value="InterPro"/>
</dbReference>
<evidence type="ECO:0000256" key="9">
    <source>
        <dbReference type="PROSITE-ProRule" id="PRU00108"/>
    </source>
</evidence>